<dbReference type="GO" id="GO:2000344">
    <property type="term" value="P:positive regulation of acrosome reaction"/>
    <property type="evidence" value="ECO:0007669"/>
    <property type="project" value="UniProtKB-UniRule"/>
</dbReference>
<dbReference type="FunFam" id="2.60.40.4100:FF:000002">
    <property type="entry name" value="Zona pellucida sperm-binding protein 3"/>
    <property type="match status" value="1"/>
</dbReference>
<dbReference type="InterPro" id="IPR042235">
    <property type="entry name" value="ZP-C_dom"/>
</dbReference>
<evidence type="ECO:0000256" key="3">
    <source>
        <dbReference type="ARBA" id="ARBA00017980"/>
    </source>
</evidence>
<comment type="PTM">
    <text evidence="14">Proteolytically cleaved before the transmembrane segment to yield the secreted ectodomain incorporated in the zona pellucida.</text>
</comment>
<keyword evidence="12 14" id="KW-1015">Disulfide bond</keyword>
<evidence type="ECO:0000256" key="11">
    <source>
        <dbReference type="ARBA" id="ARBA00023136"/>
    </source>
</evidence>
<keyword evidence="5 14" id="KW-0964">Secreted</keyword>
<dbReference type="GO" id="GO:0005886">
    <property type="term" value="C:plasma membrane"/>
    <property type="evidence" value="ECO:0007669"/>
    <property type="project" value="UniProtKB-SubCell"/>
</dbReference>
<dbReference type="GO" id="GO:0035803">
    <property type="term" value="P:egg coat formation"/>
    <property type="evidence" value="ECO:0007669"/>
    <property type="project" value="UniProtKB-UniRule"/>
</dbReference>
<comment type="subcellular location">
    <subcellularLocation>
        <location evidence="1">Secreted</location>
        <location evidence="1">Extracellular space</location>
        <location evidence="1">Extracellular matrix</location>
    </subcellularLocation>
    <subcellularLocation>
        <location evidence="14">Zona pellucida</location>
    </subcellularLocation>
    <subcellularLocation>
        <location evidence="14">Cell membrane</location>
        <topology evidence="14">Single-pass type I membrane protein</topology>
    </subcellularLocation>
</comment>
<evidence type="ECO:0000313" key="16">
    <source>
        <dbReference type="Ensembl" id="ENSMMDP00005036620.1"/>
    </source>
</evidence>
<reference evidence="16" key="2">
    <citation type="submission" date="2025-08" db="UniProtKB">
        <authorList>
            <consortium name="Ensembl"/>
        </authorList>
    </citation>
    <scope>IDENTIFICATION</scope>
</reference>
<keyword evidence="9 14" id="KW-0732">Signal</keyword>
<comment type="domain">
    <text evidence="14">The ZP domain is involved in the polymerization of the ZP proteins to form the zona pellucida.</text>
</comment>
<feature type="domain" description="ZP" evidence="15">
    <location>
        <begin position="69"/>
        <end position="320"/>
    </location>
</feature>
<keyword evidence="11" id="KW-0472">Membrane</keyword>
<dbReference type="GeneTree" id="ENSGT01030000234567"/>
<dbReference type="InterPro" id="IPR001507">
    <property type="entry name" value="ZP_dom"/>
</dbReference>
<evidence type="ECO:0000256" key="14">
    <source>
        <dbReference type="RuleBase" id="RU367066"/>
    </source>
</evidence>
<dbReference type="AlphaFoldDB" id="A0A667Z100"/>
<dbReference type="Pfam" id="PF00100">
    <property type="entry name" value="Zona_pellucida"/>
    <property type="match status" value="1"/>
</dbReference>
<dbReference type="PROSITE" id="PS51034">
    <property type="entry name" value="ZP_2"/>
    <property type="match status" value="1"/>
</dbReference>
<evidence type="ECO:0000256" key="13">
    <source>
        <dbReference type="ARBA" id="ARBA00023180"/>
    </source>
</evidence>
<evidence type="ECO:0000256" key="10">
    <source>
        <dbReference type="ARBA" id="ARBA00022989"/>
    </source>
</evidence>
<dbReference type="FunFam" id="2.60.40.3210:FF:000001">
    <property type="entry name" value="Zona pellucida sperm-binding protein 3"/>
    <property type="match status" value="1"/>
</dbReference>
<dbReference type="Gene3D" id="2.60.40.3210">
    <property type="entry name" value="Zona pellucida, ZP-N domain"/>
    <property type="match status" value="1"/>
</dbReference>
<dbReference type="PANTHER" id="PTHR11576:SF2">
    <property type="entry name" value="ZONA PELLUCIDA SPERM-BINDING PROTEIN 3"/>
    <property type="match status" value="1"/>
</dbReference>
<evidence type="ECO:0000256" key="4">
    <source>
        <dbReference type="ARBA" id="ARBA00022475"/>
    </source>
</evidence>
<dbReference type="PANTHER" id="PTHR11576">
    <property type="entry name" value="ZONA PELLUCIDA SPERM-BINDING PROTEIN 3"/>
    <property type="match status" value="1"/>
</dbReference>
<keyword evidence="7 14" id="KW-0165">Cleavage on pair of basic residues</keyword>
<evidence type="ECO:0000256" key="2">
    <source>
        <dbReference type="ARBA" id="ARBA00006735"/>
    </source>
</evidence>
<name>A0A667Z100_9TELE</name>
<evidence type="ECO:0000256" key="7">
    <source>
        <dbReference type="ARBA" id="ARBA00022685"/>
    </source>
</evidence>
<reference evidence="16" key="1">
    <citation type="submission" date="2019-06" db="EMBL/GenBank/DDBJ databases">
        <authorList>
            <consortium name="Wellcome Sanger Institute Data Sharing"/>
        </authorList>
    </citation>
    <scope>NUCLEOTIDE SEQUENCE [LARGE SCALE GENOMIC DNA]</scope>
</reference>
<keyword evidence="6 14" id="KW-0272">Extracellular matrix</keyword>
<dbReference type="GO" id="GO:0035804">
    <property type="term" value="F:structural constituent of egg coat"/>
    <property type="evidence" value="ECO:0007669"/>
    <property type="project" value="UniProtKB-UniRule"/>
</dbReference>
<evidence type="ECO:0000256" key="5">
    <source>
        <dbReference type="ARBA" id="ARBA00022525"/>
    </source>
</evidence>
<dbReference type="Pfam" id="PF23344">
    <property type="entry name" value="ZP-N"/>
    <property type="match status" value="1"/>
</dbReference>
<dbReference type="GO" id="GO:0032190">
    <property type="term" value="F:acrosin binding"/>
    <property type="evidence" value="ECO:0007669"/>
    <property type="project" value="TreeGrafter"/>
</dbReference>
<comment type="function">
    <text evidence="14">Component of the zona pellucida, an extracellular matrix surrounding oocytes which mediates sperm binding, induction of the acrosome reaction and prevents post-fertilization polyspermy. The zona pellucida is composed of 3 to 4 glycoproteins, ZP1, ZP2, ZP3, and ZP4. ZP3 is essential for sperm binding and zona matrix formation.</text>
</comment>
<protein>
    <recommendedName>
        <fullName evidence="3 14">Zona pellucida sperm-binding protein 3</fullName>
    </recommendedName>
</protein>
<keyword evidence="10" id="KW-1133">Transmembrane helix</keyword>
<evidence type="ECO:0000256" key="12">
    <source>
        <dbReference type="ARBA" id="ARBA00023157"/>
    </source>
</evidence>
<evidence type="ECO:0000256" key="8">
    <source>
        <dbReference type="ARBA" id="ARBA00022692"/>
    </source>
</evidence>
<dbReference type="InterPro" id="IPR055356">
    <property type="entry name" value="ZP-N"/>
</dbReference>
<evidence type="ECO:0000313" key="17">
    <source>
        <dbReference type="Proteomes" id="UP000472263"/>
    </source>
</evidence>
<dbReference type="GO" id="GO:0035805">
    <property type="term" value="C:egg coat"/>
    <property type="evidence" value="ECO:0007669"/>
    <property type="project" value="UniProtKB-SubCell"/>
</dbReference>
<dbReference type="InterPro" id="IPR055355">
    <property type="entry name" value="ZP-C"/>
</dbReference>
<evidence type="ECO:0000259" key="15">
    <source>
        <dbReference type="PROSITE" id="PS51034"/>
    </source>
</evidence>
<reference evidence="16" key="3">
    <citation type="submission" date="2025-09" db="UniProtKB">
        <authorList>
            <consortium name="Ensembl"/>
        </authorList>
    </citation>
    <scope>IDENTIFICATION</scope>
</reference>
<dbReference type="Gene3D" id="2.60.40.4100">
    <property type="entry name" value="Zona pellucida, ZP-C domain"/>
    <property type="match status" value="1"/>
</dbReference>
<dbReference type="GO" id="GO:0007339">
    <property type="term" value="P:binding of sperm to zona pellucida"/>
    <property type="evidence" value="ECO:0007669"/>
    <property type="project" value="UniProtKB-UniRule"/>
</dbReference>
<evidence type="ECO:0000256" key="1">
    <source>
        <dbReference type="ARBA" id="ARBA00004498"/>
    </source>
</evidence>
<keyword evidence="4 14" id="KW-1003">Cell membrane</keyword>
<keyword evidence="13" id="KW-0325">Glycoprotein</keyword>
<dbReference type="Ensembl" id="ENSMMDT00005037408.1">
    <property type="protein sequence ID" value="ENSMMDP00005036620.1"/>
    <property type="gene ID" value="ENSMMDG00005017128.1"/>
</dbReference>
<accession>A0A667Z100</accession>
<dbReference type="InParanoid" id="A0A667Z100"/>
<keyword evidence="17" id="KW-1185">Reference proteome</keyword>
<evidence type="ECO:0000256" key="6">
    <source>
        <dbReference type="ARBA" id="ARBA00022530"/>
    </source>
</evidence>
<proteinExistence type="inferred from homology"/>
<keyword evidence="8" id="KW-0812">Transmembrane</keyword>
<gene>
    <name evidence="16" type="primary">LOC115376923</name>
</gene>
<dbReference type="SMART" id="SM00241">
    <property type="entry name" value="ZP"/>
    <property type="match status" value="1"/>
</dbReference>
<organism evidence="16 17">
    <name type="scientific">Myripristis murdjan</name>
    <name type="common">pinecone soldierfish</name>
    <dbReference type="NCBI Taxonomy" id="586833"/>
    <lineage>
        <taxon>Eukaryota</taxon>
        <taxon>Metazoa</taxon>
        <taxon>Chordata</taxon>
        <taxon>Craniata</taxon>
        <taxon>Vertebrata</taxon>
        <taxon>Euteleostomi</taxon>
        <taxon>Actinopterygii</taxon>
        <taxon>Neopterygii</taxon>
        <taxon>Teleostei</taxon>
        <taxon>Neoteleostei</taxon>
        <taxon>Acanthomorphata</taxon>
        <taxon>Holocentriformes</taxon>
        <taxon>Holocentridae</taxon>
        <taxon>Myripristis</taxon>
    </lineage>
</organism>
<sequence>MAHIPLLLVLPLYVLCKLVTTECYTYASKPLFMSFSDLAALEANSHPTHFDDPNGNRTAGEHKRTVVVKCHRDSVEVVIKARFFGHRLPVEPRHLRLGPASVSQDHCTATLSGNGEFTIRAAVSECGTTVLYNNVLLYTPPLLPEAGVAIPVQCEYRRRYRVSSGALRPTWTPLISAQSALLHLDFHLRLMTDDWSDERKSSVYFLGDMVNIEASVDAANHLPLILYVHTCTATLTPDVDSYPRYSFIDHQGCFIDSLLTGSSSCFLPRVQDKLLQIQLEPFLFLQDHRHTVYVTCHLEAVPISEKDLMKKACSFISGRWRSVDGNDGVCESCGRDEVRGHTGRAKPAVHQSRHKRALWSKTKYRTNGITSVIWRLLFTQYPGIEAIPAFQYPYYHTI</sequence>
<feature type="chain" id="PRO_5041482859" description="Zona pellucida sperm-binding protein 3" evidence="14">
    <location>
        <begin position="17"/>
        <end position="398"/>
    </location>
</feature>
<comment type="similarity">
    <text evidence="2 14">Belongs to the ZP domain family. ZPC subfamily.</text>
</comment>
<feature type="signal peptide" evidence="14">
    <location>
        <begin position="1"/>
        <end position="16"/>
    </location>
</feature>
<dbReference type="Proteomes" id="UP000472263">
    <property type="component" value="Chromosome 18"/>
</dbReference>
<evidence type="ECO:0000256" key="9">
    <source>
        <dbReference type="ARBA" id="ARBA00022729"/>
    </source>
</evidence>